<dbReference type="Gene3D" id="3.30.70.1480">
    <property type="entry name" value="GK1464-like"/>
    <property type="match status" value="1"/>
</dbReference>
<evidence type="ECO:0000259" key="1">
    <source>
        <dbReference type="Pfam" id="PF18681"/>
    </source>
</evidence>
<dbReference type="RefSeq" id="WP_268778564.1">
    <property type="nucleotide sequence ID" value="NZ_JAPRAT010000002.1"/>
</dbReference>
<dbReference type="AlphaFoldDB" id="A0A9J6R936"/>
<comment type="caution">
    <text evidence="2">The sequence shown here is derived from an EMBL/GenBank/DDBJ whole genome shotgun (WGS) entry which is preliminary data.</text>
</comment>
<feature type="domain" description="GK1464-like" evidence="1">
    <location>
        <begin position="4"/>
        <end position="99"/>
    </location>
</feature>
<dbReference type="Proteomes" id="UP001084197">
    <property type="component" value="Unassembled WGS sequence"/>
</dbReference>
<organism evidence="2 3">
    <name type="scientific">Natronobacillus azotifigens</name>
    <dbReference type="NCBI Taxonomy" id="472978"/>
    <lineage>
        <taxon>Bacteria</taxon>
        <taxon>Bacillati</taxon>
        <taxon>Bacillota</taxon>
        <taxon>Bacilli</taxon>
        <taxon>Bacillales</taxon>
        <taxon>Bacillaceae</taxon>
        <taxon>Natronobacillus</taxon>
    </lineage>
</organism>
<reference evidence="2" key="1">
    <citation type="submission" date="2022-11" db="EMBL/GenBank/DDBJ databases">
        <title>WGS of Natronobacillus azotifigens 24KS-1, an anaerobic diazotrophic haloalkaliphile from soda-rich habitats.</title>
        <authorList>
            <person name="Sorokin D.Y."/>
            <person name="Merkel A.Y."/>
        </authorList>
    </citation>
    <scope>NUCLEOTIDE SEQUENCE</scope>
    <source>
        <strain evidence="2">24KS-1</strain>
    </source>
</reference>
<keyword evidence="3" id="KW-1185">Reference proteome</keyword>
<dbReference type="EMBL" id="JAPRAT010000002">
    <property type="protein sequence ID" value="MCZ0701793.1"/>
    <property type="molecule type" value="Genomic_DNA"/>
</dbReference>
<evidence type="ECO:0000313" key="2">
    <source>
        <dbReference type="EMBL" id="MCZ0701793.1"/>
    </source>
</evidence>
<gene>
    <name evidence="2" type="ORF">OWO01_01035</name>
</gene>
<protein>
    <submittedName>
        <fullName evidence="2">DUF5634 family protein</fullName>
    </submittedName>
</protein>
<accession>A0A9J6R936</accession>
<sequence>MTTLTKHQVINQFKNKFSEIMNIPTIKNVSLFHEEDIADIIKLGYKIETSHNVYYISLRYMKLSEQLLLPFTPIWSFKQMNNNGSFPKGYDSLEECLSELKEIEYESKIS</sequence>
<name>A0A9J6R936_9BACI</name>
<dbReference type="InterPro" id="IPR028990">
    <property type="entry name" value="GK1464-like"/>
</dbReference>
<dbReference type="InterPro" id="IPR040915">
    <property type="entry name" value="GK1464-like_dom"/>
</dbReference>
<evidence type="ECO:0000313" key="3">
    <source>
        <dbReference type="Proteomes" id="UP001084197"/>
    </source>
</evidence>
<dbReference type="SUPFAM" id="SSF143579">
    <property type="entry name" value="GK1464-like"/>
    <property type="match status" value="1"/>
</dbReference>
<dbReference type="Pfam" id="PF18681">
    <property type="entry name" value="DUF5634"/>
    <property type="match status" value="1"/>
</dbReference>
<proteinExistence type="predicted"/>